<feature type="compositionally biased region" description="Low complexity" evidence="1">
    <location>
        <begin position="66"/>
        <end position="83"/>
    </location>
</feature>
<sequence>MSAAATACWLAATEEGEPSATVVEDVRAGLDVQGCAHVVCTDGGRRPRQAPISLAMEPWKEEGEPSAAASPTSASLCSTATTAFNQPTAASLPPRPSTDDADGSADLADSIPPMTIPSPRI</sequence>
<evidence type="ECO:0000256" key="1">
    <source>
        <dbReference type="SAM" id="MobiDB-lite"/>
    </source>
</evidence>
<reference evidence="3" key="2">
    <citation type="journal article" date="2008" name="Nucleic Acids Res.">
        <title>The rice annotation project database (RAP-DB): 2008 update.</title>
        <authorList>
            <consortium name="The rice annotation project (RAP)"/>
        </authorList>
    </citation>
    <scope>GENOME REANNOTATION</scope>
    <source>
        <strain evidence="3">cv. Nipponbare</strain>
    </source>
</reference>
<reference evidence="3" key="1">
    <citation type="journal article" date="2005" name="Nature">
        <title>The map-based sequence of the rice genome.</title>
        <authorList>
            <consortium name="International rice genome sequencing project (IRGSP)"/>
            <person name="Matsumoto T."/>
            <person name="Wu J."/>
            <person name="Kanamori H."/>
            <person name="Katayose Y."/>
            <person name="Fujisawa M."/>
            <person name="Namiki N."/>
            <person name="Mizuno H."/>
            <person name="Yamamoto K."/>
            <person name="Antonio B.A."/>
            <person name="Baba T."/>
            <person name="Sakata K."/>
            <person name="Nagamura Y."/>
            <person name="Aoki H."/>
            <person name="Arikawa K."/>
            <person name="Arita K."/>
            <person name="Bito T."/>
            <person name="Chiden Y."/>
            <person name="Fujitsuka N."/>
            <person name="Fukunaka R."/>
            <person name="Hamada M."/>
            <person name="Harada C."/>
            <person name="Hayashi A."/>
            <person name="Hijishita S."/>
            <person name="Honda M."/>
            <person name="Hosokawa S."/>
            <person name="Ichikawa Y."/>
            <person name="Idonuma A."/>
            <person name="Iijima M."/>
            <person name="Ikeda M."/>
            <person name="Ikeno M."/>
            <person name="Ito K."/>
            <person name="Ito S."/>
            <person name="Ito T."/>
            <person name="Ito Y."/>
            <person name="Ito Y."/>
            <person name="Iwabuchi A."/>
            <person name="Kamiya K."/>
            <person name="Karasawa W."/>
            <person name="Kurita K."/>
            <person name="Katagiri S."/>
            <person name="Kikuta A."/>
            <person name="Kobayashi H."/>
            <person name="Kobayashi N."/>
            <person name="Machita K."/>
            <person name="Maehara T."/>
            <person name="Masukawa M."/>
            <person name="Mizubayashi T."/>
            <person name="Mukai Y."/>
            <person name="Nagasaki H."/>
            <person name="Nagata Y."/>
            <person name="Naito S."/>
            <person name="Nakashima M."/>
            <person name="Nakama Y."/>
            <person name="Nakamichi Y."/>
            <person name="Nakamura M."/>
            <person name="Meguro A."/>
            <person name="Negishi M."/>
            <person name="Ohta I."/>
            <person name="Ohta T."/>
            <person name="Okamoto M."/>
            <person name="Ono N."/>
            <person name="Saji S."/>
            <person name="Sakaguchi M."/>
            <person name="Sakai K."/>
            <person name="Shibata M."/>
            <person name="Shimokawa T."/>
            <person name="Song J."/>
            <person name="Takazaki Y."/>
            <person name="Terasawa K."/>
            <person name="Tsugane M."/>
            <person name="Tsuji K."/>
            <person name="Ueda S."/>
            <person name="Waki K."/>
            <person name="Yamagata H."/>
            <person name="Yamamoto M."/>
            <person name="Yamamoto S."/>
            <person name="Yamane H."/>
            <person name="Yoshiki S."/>
            <person name="Yoshihara R."/>
            <person name="Yukawa K."/>
            <person name="Zhong H."/>
            <person name="Yano M."/>
            <person name="Yuan Q."/>
            <person name="Ouyang S."/>
            <person name="Liu J."/>
            <person name="Jones K.M."/>
            <person name="Gansberger K."/>
            <person name="Moffat K."/>
            <person name="Hill J."/>
            <person name="Bera J."/>
            <person name="Fadrosh D."/>
            <person name="Jin S."/>
            <person name="Johri S."/>
            <person name="Kim M."/>
            <person name="Overton L."/>
            <person name="Reardon M."/>
            <person name="Tsitrin T."/>
            <person name="Vuong H."/>
            <person name="Weaver B."/>
            <person name="Ciecko A."/>
            <person name="Tallon L."/>
            <person name="Jackson J."/>
            <person name="Pai G."/>
            <person name="Aken S.V."/>
            <person name="Utterback T."/>
            <person name="Reidmuller S."/>
            <person name="Feldblyum T."/>
            <person name="Hsiao J."/>
            <person name="Zismann V."/>
            <person name="Iobst S."/>
            <person name="de Vazeille A.R."/>
            <person name="Buell C.R."/>
            <person name="Ying K."/>
            <person name="Li Y."/>
            <person name="Lu T."/>
            <person name="Huang Y."/>
            <person name="Zhao Q."/>
            <person name="Feng Q."/>
            <person name="Zhang L."/>
            <person name="Zhu J."/>
            <person name="Weng Q."/>
            <person name="Mu J."/>
            <person name="Lu Y."/>
            <person name="Fan D."/>
            <person name="Liu Y."/>
            <person name="Guan J."/>
            <person name="Zhang Y."/>
            <person name="Yu S."/>
            <person name="Liu X."/>
            <person name="Zhang Y."/>
            <person name="Hong G."/>
            <person name="Han B."/>
            <person name="Choisne N."/>
            <person name="Demange N."/>
            <person name="Orjeda G."/>
            <person name="Samain S."/>
            <person name="Cattolico L."/>
            <person name="Pelletier E."/>
            <person name="Couloux A."/>
            <person name="Segurens B."/>
            <person name="Wincker P."/>
            <person name="D'Hont A."/>
            <person name="Scarpelli C."/>
            <person name="Weissenbach J."/>
            <person name="Salanoubat M."/>
            <person name="Quetier F."/>
            <person name="Yu Y."/>
            <person name="Kim H.R."/>
            <person name="Rambo T."/>
            <person name="Currie J."/>
            <person name="Collura K."/>
            <person name="Luo M."/>
            <person name="Yang T."/>
            <person name="Ammiraju J.S.S."/>
            <person name="Engler F."/>
            <person name="Soderlund C."/>
            <person name="Wing R.A."/>
            <person name="Palmer L.E."/>
            <person name="de la Bastide M."/>
            <person name="Spiegel L."/>
            <person name="Nascimento L."/>
            <person name="Zutavern T."/>
            <person name="O'Shaughnessy A."/>
            <person name="Dike S."/>
            <person name="Dedhia N."/>
            <person name="Preston R."/>
            <person name="Balija V."/>
            <person name="McCombie W.R."/>
            <person name="Chow T."/>
            <person name="Chen H."/>
            <person name="Chung M."/>
            <person name="Chen C."/>
            <person name="Shaw J."/>
            <person name="Wu H."/>
            <person name="Hsiao K."/>
            <person name="Chao Y."/>
            <person name="Chu M."/>
            <person name="Cheng C."/>
            <person name="Hour A."/>
            <person name="Lee P."/>
            <person name="Lin S."/>
            <person name="Lin Y."/>
            <person name="Liou J."/>
            <person name="Liu S."/>
            <person name="Hsing Y."/>
            <person name="Raghuvanshi S."/>
            <person name="Mohanty A."/>
            <person name="Bharti A.K."/>
            <person name="Gaur A."/>
            <person name="Gupta V."/>
            <person name="Kumar D."/>
            <person name="Ravi V."/>
            <person name="Vij S."/>
            <person name="Kapur A."/>
            <person name="Khurana P."/>
            <person name="Khurana P."/>
            <person name="Khurana J.P."/>
            <person name="Tyagi A.K."/>
            <person name="Gaikwad K."/>
            <person name="Singh A."/>
            <person name="Dalal V."/>
            <person name="Srivastava S."/>
            <person name="Dixit A."/>
            <person name="Pal A.K."/>
            <person name="Ghazi I.A."/>
            <person name="Yadav M."/>
            <person name="Pandit A."/>
            <person name="Bhargava A."/>
            <person name="Sureshbabu K."/>
            <person name="Batra K."/>
            <person name="Sharma T.R."/>
            <person name="Mohapatra T."/>
            <person name="Singh N.K."/>
            <person name="Messing J."/>
            <person name="Nelson A.B."/>
            <person name="Fuks G."/>
            <person name="Kavchok S."/>
            <person name="Keizer G."/>
            <person name="Linton E."/>
            <person name="Llaca V."/>
            <person name="Song R."/>
            <person name="Tanyolac B."/>
            <person name="Young S."/>
            <person name="Ho-Il K."/>
            <person name="Hahn J.H."/>
            <person name="Sangsakoo G."/>
            <person name="Vanavichit A."/>
            <person name="de Mattos Luiz.A.T."/>
            <person name="Zimmer P.D."/>
            <person name="Malone G."/>
            <person name="Dellagostin O."/>
            <person name="de Oliveira A.C."/>
            <person name="Bevan M."/>
            <person name="Bancroft I."/>
            <person name="Minx P."/>
            <person name="Cordum H."/>
            <person name="Wilson R."/>
            <person name="Cheng Z."/>
            <person name="Jin W."/>
            <person name="Jiang J."/>
            <person name="Leong S.A."/>
            <person name="Iwama H."/>
            <person name="Gojobori T."/>
            <person name="Itoh T."/>
            <person name="Niimura Y."/>
            <person name="Fujii Y."/>
            <person name="Habara T."/>
            <person name="Sakai H."/>
            <person name="Sato Y."/>
            <person name="Wilson G."/>
            <person name="Kumar K."/>
            <person name="McCouch S."/>
            <person name="Juretic N."/>
            <person name="Hoen D."/>
            <person name="Wright S."/>
            <person name="Bruskiewich R."/>
            <person name="Bureau T."/>
            <person name="Miyao A."/>
            <person name="Hirochika H."/>
            <person name="Nishikawa T."/>
            <person name="Kadowaki K."/>
            <person name="Sugiura M."/>
            <person name="Burr B."/>
            <person name="Sasaki T."/>
        </authorList>
    </citation>
    <scope>NUCLEOTIDE SEQUENCE [LARGE SCALE GENOMIC DNA]</scope>
    <source>
        <strain evidence="3">cv. Nipponbare</strain>
    </source>
</reference>
<evidence type="ECO:0000313" key="3">
    <source>
        <dbReference type="Proteomes" id="UP000000763"/>
    </source>
</evidence>
<proteinExistence type="predicted"/>
<dbReference type="EMBL" id="AP003512">
    <property type="protein sequence ID" value="BAD35251.1"/>
    <property type="molecule type" value="Genomic_DNA"/>
</dbReference>
<dbReference type="AlphaFoldDB" id="Q69Y76"/>
<feature type="region of interest" description="Disordered" evidence="1">
    <location>
        <begin position="58"/>
        <end position="121"/>
    </location>
</feature>
<dbReference type="Proteomes" id="UP000000763">
    <property type="component" value="Chromosome 6"/>
</dbReference>
<name>Q69Y76_ORYSJ</name>
<protein>
    <submittedName>
        <fullName evidence="2">Uncharacterized protein</fullName>
    </submittedName>
</protein>
<accession>Q69Y76</accession>
<gene>
    <name evidence="2" type="primary">P0618D11.28</name>
</gene>
<organism evidence="2 3">
    <name type="scientific">Oryza sativa subsp. japonica</name>
    <name type="common">Rice</name>
    <dbReference type="NCBI Taxonomy" id="39947"/>
    <lineage>
        <taxon>Eukaryota</taxon>
        <taxon>Viridiplantae</taxon>
        <taxon>Streptophyta</taxon>
        <taxon>Embryophyta</taxon>
        <taxon>Tracheophyta</taxon>
        <taxon>Spermatophyta</taxon>
        <taxon>Magnoliopsida</taxon>
        <taxon>Liliopsida</taxon>
        <taxon>Poales</taxon>
        <taxon>Poaceae</taxon>
        <taxon>BOP clade</taxon>
        <taxon>Oryzoideae</taxon>
        <taxon>Oryzeae</taxon>
        <taxon>Oryzinae</taxon>
        <taxon>Oryza</taxon>
        <taxon>Oryza sativa</taxon>
    </lineage>
</organism>
<evidence type="ECO:0000313" key="2">
    <source>
        <dbReference type="EMBL" id="BAD35251.1"/>
    </source>
</evidence>